<keyword evidence="2" id="KW-0347">Helicase</keyword>
<evidence type="ECO:0000259" key="1">
    <source>
        <dbReference type="PROSITE" id="PS50967"/>
    </source>
</evidence>
<dbReference type="Pfam" id="PF14493">
    <property type="entry name" value="HTH_40"/>
    <property type="match status" value="1"/>
</dbReference>
<dbReference type="GO" id="GO:0003678">
    <property type="term" value="F:DNA helicase activity"/>
    <property type="evidence" value="ECO:0007669"/>
    <property type="project" value="InterPro"/>
</dbReference>
<dbReference type="Proteomes" id="UP000000602">
    <property type="component" value="Chromosome"/>
</dbReference>
<keyword evidence="3" id="KW-1185">Reference proteome</keyword>
<dbReference type="CDD" id="cd18809">
    <property type="entry name" value="SF1_C_RecD"/>
    <property type="match status" value="1"/>
</dbReference>
<dbReference type="Pfam" id="PF05970">
    <property type="entry name" value="PIF1"/>
    <property type="match status" value="1"/>
</dbReference>
<dbReference type="OrthoDB" id="9763659at2"/>
<dbReference type="InterPro" id="IPR051055">
    <property type="entry name" value="PIF1_helicase"/>
</dbReference>
<dbReference type="PANTHER" id="PTHR47642:SF7">
    <property type="entry name" value="ATP-DEPENDENT DNA HELICASE PIF1"/>
    <property type="match status" value="1"/>
</dbReference>
<dbReference type="Pfam" id="PF00570">
    <property type="entry name" value="HRDC"/>
    <property type="match status" value="1"/>
</dbReference>
<dbReference type="RefSeq" id="WP_011189228.1">
    <property type="nucleotide sequence ID" value="NC_006138.1"/>
</dbReference>
<dbReference type="InterPro" id="IPR027417">
    <property type="entry name" value="P-loop_NTPase"/>
</dbReference>
<dbReference type="GO" id="GO:0000723">
    <property type="term" value="P:telomere maintenance"/>
    <property type="evidence" value="ECO:0007669"/>
    <property type="project" value="InterPro"/>
</dbReference>
<keyword evidence="2" id="KW-0067">ATP-binding</keyword>
<dbReference type="FunFam" id="3.40.50.300:FF:001498">
    <property type="entry name" value="ATP-dependent DNA helicase"/>
    <property type="match status" value="1"/>
</dbReference>
<dbReference type="SUPFAM" id="SSF52540">
    <property type="entry name" value="P-loop containing nucleoside triphosphate hydrolases"/>
    <property type="match status" value="2"/>
</dbReference>
<evidence type="ECO:0000313" key="2">
    <source>
        <dbReference type="EMBL" id="CAG36716.1"/>
    </source>
</evidence>
<evidence type="ECO:0000313" key="3">
    <source>
        <dbReference type="Proteomes" id="UP000000602"/>
    </source>
</evidence>
<dbReference type="HOGENOM" id="CLU_001613_6_0_7"/>
<dbReference type="InterPro" id="IPR044876">
    <property type="entry name" value="HRDC_dom_sf"/>
</dbReference>
<dbReference type="InterPro" id="IPR010285">
    <property type="entry name" value="DNA_helicase_pif1-like_DEAD"/>
</dbReference>
<dbReference type="PROSITE" id="PS50967">
    <property type="entry name" value="HRDC"/>
    <property type="match status" value="1"/>
</dbReference>
<dbReference type="STRING" id="177439.DP1987"/>
<sequence>MSKKNPQLELANEFVEYTDCTIFLTGRAGTGKTTFLKNLAKTSAKRLIIVAPTGVAAINAGGVTMHSFFQLSFAPFVPGGSAQSQNMKYRFSKEKINIIKSLDLLIIDEISMVRADVLDAIDAVLRRYRQSEAPFGGVQLLMIGDLQQLSPVITKNDQSILGEHYKTPYFFGSYALQKTKLAYIELQQIYRQSDISFINLLNKIRENSITEAELAELNKRYNPEILEEGHEDYITLCTHNYRADAINSNKLVGLSAKTYSFAAEIKDDFPEQAYPASLSLELKPGAQVMFLRNDISVDRLFFNGKIGRVIDIDEDGINVLCPGERTPVTVKPVVWEHMEYKLDAESGEIEEKKLGTFSQYPLKLAWAITIHKSQGLSFDRVIVDGEAAFAPGQIYVALSRCRSLEGLVLCSTLRRSAMQTDRTVLQFIEQSEKSFDPLIRLKQEKILYQQKLILVCYHFEQLAGKLRRVTFLLTSNRYIVQISGMKDVEAFETGVTDEICAVGGNFQRQLIDIFKEDILPTDNDHIMERCCKAAGYFCKKIDELLIKPLELLRIESDNSEINKKIAIAQTALLTEALVKKAGIASGKTGFSPRAYLRAISQVEIEQKGRGKKREAKIPAYSEEDIAHPKLFASLRKWRTVKAKEEKIPAFQVLHQSAMVQITVSLPKSDKELLKLKGVGPRTVEKYGEELLSLVREYCGINDIQQMSLPEPKREVASKVKASRGNTKEISLNLFNEGKAIVEIAQLRDLSAATIETHLAFWVKEGKMSIARLVSKERQQEIEVVLLKSADLQLGEIKEQLGKACSYGDIKFTQAHLQREK</sequence>
<gene>
    <name evidence="2" type="ordered locus">DP1987</name>
</gene>
<protein>
    <submittedName>
        <fullName evidence="2">Related to 5' to 3' DNA helicase</fullName>
    </submittedName>
</protein>
<dbReference type="eggNOG" id="COG0507">
    <property type="taxonomic scope" value="Bacteria"/>
</dbReference>
<dbReference type="Gene3D" id="3.40.50.300">
    <property type="entry name" value="P-loop containing nucleotide triphosphate hydrolases"/>
    <property type="match status" value="2"/>
</dbReference>
<dbReference type="SUPFAM" id="SSF47819">
    <property type="entry name" value="HRDC-like"/>
    <property type="match status" value="1"/>
</dbReference>
<dbReference type="EMBL" id="CR522870">
    <property type="protein sequence ID" value="CAG36716.1"/>
    <property type="molecule type" value="Genomic_DNA"/>
</dbReference>
<dbReference type="InterPro" id="IPR027785">
    <property type="entry name" value="UvrD-like_helicase_C"/>
</dbReference>
<dbReference type="GO" id="GO:0006281">
    <property type="term" value="P:DNA repair"/>
    <property type="evidence" value="ECO:0007669"/>
    <property type="project" value="InterPro"/>
</dbReference>
<dbReference type="AlphaFoldDB" id="Q6ALQ9"/>
<accession>Q6ALQ9</accession>
<dbReference type="eggNOG" id="COG0210">
    <property type="taxonomic scope" value="Bacteria"/>
</dbReference>
<keyword evidence="2" id="KW-0378">Hydrolase</keyword>
<dbReference type="SMART" id="SM00341">
    <property type="entry name" value="HRDC"/>
    <property type="match status" value="1"/>
</dbReference>
<proteinExistence type="predicted"/>
<dbReference type="GO" id="GO:0003676">
    <property type="term" value="F:nucleic acid binding"/>
    <property type="evidence" value="ECO:0007669"/>
    <property type="project" value="InterPro"/>
</dbReference>
<reference evidence="3" key="1">
    <citation type="journal article" date="2004" name="Environ. Microbiol.">
        <title>The genome of Desulfotalea psychrophila, a sulfate-reducing bacterium from permanently cold Arctic sediments.</title>
        <authorList>
            <person name="Rabus R."/>
            <person name="Ruepp A."/>
            <person name="Frickey T."/>
            <person name="Rattei T."/>
            <person name="Fartmann B."/>
            <person name="Stark M."/>
            <person name="Bauer M."/>
            <person name="Zibat A."/>
            <person name="Lombardot T."/>
            <person name="Becker I."/>
            <person name="Amann J."/>
            <person name="Gellner K."/>
            <person name="Teeling H."/>
            <person name="Leuschner W.D."/>
            <person name="Gloeckner F.-O."/>
            <person name="Lupas A.N."/>
            <person name="Amann R."/>
            <person name="Klenk H.-P."/>
        </authorList>
    </citation>
    <scope>NUCLEOTIDE SEQUENCE [LARGE SCALE GENOMIC DNA]</scope>
    <source>
        <strain evidence="3">DSM 12343 / LSv54</strain>
    </source>
</reference>
<dbReference type="Pfam" id="PF13538">
    <property type="entry name" value="UvrD_C_2"/>
    <property type="match status" value="1"/>
</dbReference>
<keyword evidence="2" id="KW-0547">Nucleotide-binding</keyword>
<feature type="domain" description="HRDC" evidence="1">
    <location>
        <begin position="624"/>
        <end position="704"/>
    </location>
</feature>
<dbReference type="InterPro" id="IPR010997">
    <property type="entry name" value="HRDC-like_sf"/>
</dbReference>
<name>Q6ALQ9_DESPS</name>
<dbReference type="KEGG" id="dps:DP1987"/>
<dbReference type="InterPro" id="IPR002121">
    <property type="entry name" value="HRDC_dom"/>
</dbReference>
<dbReference type="InterPro" id="IPR029491">
    <property type="entry name" value="Helicase_HTH"/>
</dbReference>
<dbReference type="PANTHER" id="PTHR47642">
    <property type="entry name" value="ATP-DEPENDENT DNA HELICASE"/>
    <property type="match status" value="1"/>
</dbReference>
<dbReference type="GO" id="GO:0000166">
    <property type="term" value="F:nucleotide binding"/>
    <property type="evidence" value="ECO:0007669"/>
    <property type="project" value="InterPro"/>
</dbReference>
<organism evidence="2 3">
    <name type="scientific">Desulfotalea psychrophila (strain LSv54 / DSM 12343)</name>
    <dbReference type="NCBI Taxonomy" id="177439"/>
    <lineage>
        <taxon>Bacteria</taxon>
        <taxon>Pseudomonadati</taxon>
        <taxon>Thermodesulfobacteriota</taxon>
        <taxon>Desulfobulbia</taxon>
        <taxon>Desulfobulbales</taxon>
        <taxon>Desulfocapsaceae</taxon>
        <taxon>Desulfotalea</taxon>
    </lineage>
</organism>
<dbReference type="Gene3D" id="1.10.150.80">
    <property type="entry name" value="HRDC domain"/>
    <property type="match status" value="1"/>
</dbReference>